<dbReference type="InterPro" id="IPR039057">
    <property type="entry name" value="Spo22/ZIP4"/>
</dbReference>
<accession>D8S7E1</accession>
<dbReference type="GO" id="GO:0090173">
    <property type="term" value="P:regulation of synaptonemal complex assembly"/>
    <property type="evidence" value="ECO:0007669"/>
    <property type="project" value="InterPro"/>
</dbReference>
<evidence type="ECO:0000256" key="1">
    <source>
        <dbReference type="ARBA" id="ARBA00023254"/>
    </source>
</evidence>
<evidence type="ECO:0000313" key="3">
    <source>
        <dbReference type="Proteomes" id="UP000001514"/>
    </source>
</evidence>
<dbReference type="InterPro" id="IPR013940">
    <property type="entry name" value="Spo22/ZIP4/TEX11"/>
</dbReference>
<keyword evidence="1" id="KW-0469">Meiosis</keyword>
<dbReference type="GO" id="GO:0006235">
    <property type="term" value="P:dTTP biosynthetic process"/>
    <property type="evidence" value="ECO:0000318"/>
    <property type="project" value="GO_Central"/>
</dbReference>
<dbReference type="GO" id="GO:0005739">
    <property type="term" value="C:mitochondrion"/>
    <property type="evidence" value="ECO:0000318"/>
    <property type="project" value="GO_Central"/>
</dbReference>
<dbReference type="GO" id="GO:0004798">
    <property type="term" value="F:dTMP kinase activity"/>
    <property type="evidence" value="ECO:0000318"/>
    <property type="project" value="GO_Central"/>
</dbReference>
<gene>
    <name evidence="2" type="ORF">SELMODRAFT_418970</name>
</gene>
<dbReference type="GO" id="GO:0005737">
    <property type="term" value="C:cytoplasm"/>
    <property type="evidence" value="ECO:0000318"/>
    <property type="project" value="GO_Central"/>
</dbReference>
<reference evidence="2 3" key="1">
    <citation type="journal article" date="2011" name="Science">
        <title>The Selaginella genome identifies genetic changes associated with the evolution of vascular plants.</title>
        <authorList>
            <person name="Banks J.A."/>
            <person name="Nishiyama T."/>
            <person name="Hasebe M."/>
            <person name="Bowman J.L."/>
            <person name="Gribskov M."/>
            <person name="dePamphilis C."/>
            <person name="Albert V.A."/>
            <person name="Aono N."/>
            <person name="Aoyama T."/>
            <person name="Ambrose B.A."/>
            <person name="Ashton N.W."/>
            <person name="Axtell M.J."/>
            <person name="Barker E."/>
            <person name="Barker M.S."/>
            <person name="Bennetzen J.L."/>
            <person name="Bonawitz N.D."/>
            <person name="Chapple C."/>
            <person name="Cheng C."/>
            <person name="Correa L.G."/>
            <person name="Dacre M."/>
            <person name="DeBarry J."/>
            <person name="Dreyer I."/>
            <person name="Elias M."/>
            <person name="Engstrom E.M."/>
            <person name="Estelle M."/>
            <person name="Feng L."/>
            <person name="Finet C."/>
            <person name="Floyd S.K."/>
            <person name="Frommer W.B."/>
            <person name="Fujita T."/>
            <person name="Gramzow L."/>
            <person name="Gutensohn M."/>
            <person name="Harholt J."/>
            <person name="Hattori M."/>
            <person name="Heyl A."/>
            <person name="Hirai T."/>
            <person name="Hiwatashi Y."/>
            <person name="Ishikawa M."/>
            <person name="Iwata M."/>
            <person name="Karol K.G."/>
            <person name="Koehler B."/>
            <person name="Kolukisaoglu U."/>
            <person name="Kubo M."/>
            <person name="Kurata T."/>
            <person name="Lalonde S."/>
            <person name="Li K."/>
            <person name="Li Y."/>
            <person name="Litt A."/>
            <person name="Lyons E."/>
            <person name="Manning G."/>
            <person name="Maruyama T."/>
            <person name="Michael T.P."/>
            <person name="Mikami K."/>
            <person name="Miyazaki S."/>
            <person name="Morinaga S."/>
            <person name="Murata T."/>
            <person name="Mueller-Roeber B."/>
            <person name="Nelson D.R."/>
            <person name="Obara M."/>
            <person name="Oguri Y."/>
            <person name="Olmstead R.G."/>
            <person name="Onodera N."/>
            <person name="Petersen B.L."/>
            <person name="Pils B."/>
            <person name="Prigge M."/>
            <person name="Rensing S.A."/>
            <person name="Riano-Pachon D.M."/>
            <person name="Roberts A.W."/>
            <person name="Sato Y."/>
            <person name="Scheller H.V."/>
            <person name="Schulz B."/>
            <person name="Schulz C."/>
            <person name="Shakirov E.V."/>
            <person name="Shibagaki N."/>
            <person name="Shinohara N."/>
            <person name="Shippen D.E."/>
            <person name="Soerensen I."/>
            <person name="Sotooka R."/>
            <person name="Sugimoto N."/>
            <person name="Sugita M."/>
            <person name="Sumikawa N."/>
            <person name="Tanurdzic M."/>
            <person name="Theissen G."/>
            <person name="Ulvskov P."/>
            <person name="Wakazuki S."/>
            <person name="Weng J.K."/>
            <person name="Willats W.W."/>
            <person name="Wipf D."/>
            <person name="Wolf P.G."/>
            <person name="Yang L."/>
            <person name="Zimmer A.D."/>
            <person name="Zhu Q."/>
            <person name="Mitros T."/>
            <person name="Hellsten U."/>
            <person name="Loque D."/>
            <person name="Otillar R."/>
            <person name="Salamov A."/>
            <person name="Schmutz J."/>
            <person name="Shapiro H."/>
            <person name="Lindquist E."/>
            <person name="Lucas S."/>
            <person name="Rokhsar D."/>
            <person name="Grigoriev I.V."/>
        </authorList>
    </citation>
    <scope>NUCLEOTIDE SEQUENCE [LARGE SCALE GENOMIC DNA]</scope>
</reference>
<protein>
    <recommendedName>
        <fullName evidence="4">Protein ZIP4 homolog</fullName>
    </recommendedName>
</protein>
<name>D8S7E1_SELML</name>
<proteinExistence type="predicted"/>
<dbReference type="PANTHER" id="PTHR40375">
    <property type="entry name" value="SPORULATION-SPECIFIC PROTEIN 22"/>
    <property type="match status" value="1"/>
</dbReference>
<dbReference type="Proteomes" id="UP000001514">
    <property type="component" value="Unassembled WGS sequence"/>
</dbReference>
<sequence>MSHKALASSMLERARGFLQDSLERYQELVDIYLLYGKSLLALHDSESKAESVNYVEQAYGICSECKSKSEEQTMMCQKLTILRYIAAGPLQNGNFEGVLKCVSVPPWIIVARRSWPSIKALIGLSRYEEAEEELVALISYEKAAVEPLFEAAMHYLPAEEETTMRAKALRALCLCYSGLVQYDRAAEHVDAAEKLAVGAEKRGTLMSWRIWTEAGRALSVTGCKRLREEMEMKLMAGTTLVVDTQEWLSLLRRILSGCKALGAGLPAADLVRQRKLLCAVDMEMSARSSWIFRKKLPYSTKACRFADARQSFDQVHELMRETCVKTFSMCLNGYHLSRLWTGKFSIQAASSSVLKAVESMTYGKELSGRQFIRPSAAI</sequence>
<dbReference type="GO" id="GO:0006233">
    <property type="term" value="P:dTDP biosynthetic process"/>
    <property type="evidence" value="ECO:0000318"/>
    <property type="project" value="GO_Central"/>
</dbReference>
<dbReference type="GO" id="GO:0005634">
    <property type="term" value="C:nucleus"/>
    <property type="evidence" value="ECO:0000318"/>
    <property type="project" value="GO_Central"/>
</dbReference>
<dbReference type="STRING" id="88036.D8S7E1"/>
<keyword evidence="3" id="KW-1185">Reference proteome</keyword>
<organism evidence="3">
    <name type="scientific">Selaginella moellendorffii</name>
    <name type="common">Spikemoss</name>
    <dbReference type="NCBI Taxonomy" id="88036"/>
    <lineage>
        <taxon>Eukaryota</taxon>
        <taxon>Viridiplantae</taxon>
        <taxon>Streptophyta</taxon>
        <taxon>Embryophyta</taxon>
        <taxon>Tracheophyta</taxon>
        <taxon>Lycopodiopsida</taxon>
        <taxon>Selaginellales</taxon>
        <taxon>Selaginellaceae</taxon>
        <taxon>Selaginella</taxon>
    </lineage>
</organism>
<dbReference type="AlphaFoldDB" id="D8S7E1"/>
<dbReference type="InParanoid" id="D8S7E1"/>
<dbReference type="HOGENOM" id="CLU_732367_0_0_1"/>
<dbReference type="KEGG" id="smo:SELMODRAFT_418970"/>
<dbReference type="GO" id="GO:0004550">
    <property type="term" value="F:nucleoside diphosphate kinase activity"/>
    <property type="evidence" value="ECO:0000318"/>
    <property type="project" value="GO_Central"/>
</dbReference>
<dbReference type="Pfam" id="PF08631">
    <property type="entry name" value="SPO22"/>
    <property type="match status" value="1"/>
</dbReference>
<evidence type="ECO:0000313" key="2">
    <source>
        <dbReference type="EMBL" id="EFJ19740.1"/>
    </source>
</evidence>
<evidence type="ECO:0008006" key="4">
    <source>
        <dbReference type="Google" id="ProtNLM"/>
    </source>
</evidence>
<dbReference type="EMBL" id="GL377605">
    <property type="protein sequence ID" value="EFJ19740.1"/>
    <property type="molecule type" value="Genomic_DNA"/>
</dbReference>
<dbReference type="Gramene" id="EFJ19740">
    <property type="protein sequence ID" value="EFJ19740"/>
    <property type="gene ID" value="SELMODRAFT_418970"/>
</dbReference>
<dbReference type="PANTHER" id="PTHR40375:SF2">
    <property type="entry name" value="SPORULATION-SPECIFIC PROTEIN 22"/>
    <property type="match status" value="1"/>
</dbReference>
<dbReference type="GO" id="GO:0006227">
    <property type="term" value="P:dUDP biosynthetic process"/>
    <property type="evidence" value="ECO:0000318"/>
    <property type="project" value="GO_Central"/>
</dbReference>
<dbReference type="GO" id="GO:0051321">
    <property type="term" value="P:meiotic cell cycle"/>
    <property type="evidence" value="ECO:0007669"/>
    <property type="project" value="UniProtKB-KW"/>
</dbReference>